<feature type="domain" description="HTH araC/xylS-type" evidence="4">
    <location>
        <begin position="190"/>
        <end position="288"/>
    </location>
</feature>
<dbReference type="AlphaFoldDB" id="A0A242KD03"/>
<dbReference type="SMART" id="SM00342">
    <property type="entry name" value="HTH_ARAC"/>
    <property type="match status" value="1"/>
</dbReference>
<dbReference type="OrthoDB" id="62429at2"/>
<evidence type="ECO:0000256" key="3">
    <source>
        <dbReference type="ARBA" id="ARBA00023163"/>
    </source>
</evidence>
<evidence type="ECO:0000313" key="7">
    <source>
        <dbReference type="Proteomes" id="UP000195141"/>
    </source>
</evidence>
<dbReference type="Gene3D" id="2.60.120.280">
    <property type="entry name" value="Regulatory protein AraC"/>
    <property type="match status" value="1"/>
</dbReference>
<keyword evidence="3" id="KW-0804">Transcription</keyword>
<reference evidence="6" key="2">
    <citation type="submission" date="2017-05" db="EMBL/GenBank/DDBJ databases">
        <authorList>
            <consortium name="The Broad Institute Genomics Platform"/>
            <consortium name="The Broad Institute Genomic Center for Infectious Diseases"/>
            <person name="Earl A."/>
            <person name="Manson A."/>
            <person name="Schwartman J."/>
            <person name="Gilmore M."/>
            <person name="Abouelleil A."/>
            <person name="Cao P."/>
            <person name="Chapman S."/>
            <person name="Cusick C."/>
            <person name="Shea T."/>
            <person name="Young S."/>
            <person name="Neafsey D."/>
            <person name="Nusbaum C."/>
            <person name="Birren B."/>
        </authorList>
    </citation>
    <scope>NUCLEOTIDE SEQUENCE</scope>
    <source>
        <strain evidence="6">9E7_DIV0242</strain>
    </source>
</reference>
<dbReference type="Gene3D" id="1.10.10.60">
    <property type="entry name" value="Homeodomain-like"/>
    <property type="match status" value="2"/>
</dbReference>
<dbReference type="PROSITE" id="PS00041">
    <property type="entry name" value="HTH_ARAC_FAMILY_1"/>
    <property type="match status" value="1"/>
</dbReference>
<keyword evidence="1" id="KW-0805">Transcription regulation</keyword>
<dbReference type="GO" id="GO:0003700">
    <property type="term" value="F:DNA-binding transcription factor activity"/>
    <property type="evidence" value="ECO:0007669"/>
    <property type="project" value="InterPro"/>
</dbReference>
<dbReference type="Pfam" id="PF12833">
    <property type="entry name" value="HTH_18"/>
    <property type="match status" value="1"/>
</dbReference>
<dbReference type="InterPro" id="IPR003313">
    <property type="entry name" value="AraC-bd"/>
</dbReference>
<protein>
    <recommendedName>
        <fullName evidence="4">HTH araC/xylS-type domain-containing protein</fullName>
    </recommendedName>
</protein>
<name>A0A242KD03_9ENTE</name>
<dbReference type="InterPro" id="IPR020449">
    <property type="entry name" value="Tscrpt_reg_AraC-type_HTH"/>
</dbReference>
<proteinExistence type="predicted"/>
<dbReference type="Pfam" id="PF02311">
    <property type="entry name" value="AraC_binding"/>
    <property type="match status" value="1"/>
</dbReference>
<dbReference type="SUPFAM" id="SSF46689">
    <property type="entry name" value="Homeodomain-like"/>
    <property type="match status" value="1"/>
</dbReference>
<keyword evidence="7" id="KW-1185">Reference proteome</keyword>
<reference evidence="6" key="3">
    <citation type="submission" date="2024-03" db="EMBL/GenBank/DDBJ databases">
        <title>The Genome Sequence of Enterococcus sp. DIV0242b.</title>
        <authorList>
            <consortium name="The Broad Institute Genomics Platform"/>
            <consortium name="The Broad Institute Microbial Omics Core"/>
            <consortium name="The Broad Institute Genomic Center for Infectious Diseases"/>
            <person name="Earl A."/>
            <person name="Manson A."/>
            <person name="Gilmore M."/>
            <person name="Schwartman J."/>
            <person name="Shea T."/>
            <person name="Abouelleil A."/>
            <person name="Cao P."/>
            <person name="Chapman S."/>
            <person name="Cusick C."/>
            <person name="Young S."/>
            <person name="Neafsey D."/>
            <person name="Nusbaum C."/>
            <person name="Birren B."/>
        </authorList>
    </citation>
    <scope>NUCLEOTIDE SEQUENCE</scope>
    <source>
        <strain evidence="6">9E7_DIV0242</strain>
    </source>
</reference>
<dbReference type="PANTHER" id="PTHR43280:SF28">
    <property type="entry name" value="HTH-TYPE TRANSCRIPTIONAL ACTIVATOR RHAS"/>
    <property type="match status" value="1"/>
</dbReference>
<dbReference type="InterPro" id="IPR009057">
    <property type="entry name" value="Homeodomain-like_sf"/>
</dbReference>
<dbReference type="PROSITE" id="PS01124">
    <property type="entry name" value="HTH_ARAC_FAMILY_2"/>
    <property type="match status" value="1"/>
</dbReference>
<dbReference type="PRINTS" id="PR00032">
    <property type="entry name" value="HTHARAC"/>
</dbReference>
<dbReference type="RefSeq" id="WP_086347872.1">
    <property type="nucleotide sequence ID" value="NZ_CP147247.1"/>
</dbReference>
<organism evidence="5">
    <name type="scientific">Candidatus Enterococcus clewellii</name>
    <dbReference type="NCBI Taxonomy" id="1834193"/>
    <lineage>
        <taxon>Bacteria</taxon>
        <taxon>Bacillati</taxon>
        <taxon>Bacillota</taxon>
        <taxon>Bacilli</taxon>
        <taxon>Lactobacillales</taxon>
        <taxon>Enterococcaceae</taxon>
        <taxon>Enterococcus</taxon>
    </lineage>
</organism>
<dbReference type="EMBL" id="NGMM01000001">
    <property type="protein sequence ID" value="OTP18949.1"/>
    <property type="molecule type" value="Genomic_DNA"/>
</dbReference>
<dbReference type="PANTHER" id="PTHR43280">
    <property type="entry name" value="ARAC-FAMILY TRANSCRIPTIONAL REGULATOR"/>
    <property type="match status" value="1"/>
</dbReference>
<dbReference type="InterPro" id="IPR018062">
    <property type="entry name" value="HTH_AraC-typ_CS"/>
</dbReference>
<dbReference type="Proteomes" id="UP000195141">
    <property type="component" value="Chromosome"/>
</dbReference>
<sequence length="289" mass="34449">MSYWEKANHSWSPDSTRYIDTPDQRSKELFYYVQEIGHFKAHRPYYTERANLPSFLMKFTHSGEGRLVYNNQKFLIKSGDIFFIDCREYQHYQTVSDEPWEMDWVHFFGGTSEAFYQEFMKNGSNVFHTTTAPLENPIHLIVNQLLLLQESQHAQTDYQSSVLLHQLLNELLLQKNQLDFTYEEIPDHVLAMKDFLDQHFKEIITMEQLEKLFHVNKYQLNKDFSRYIGQPPINYQINKKISYAKDLLRYSNQSIKEIALEIGMDNFAYFSRLFKKRTGLSPSVYRKIG</sequence>
<dbReference type="EMBL" id="CP147247">
    <property type="protein sequence ID" value="WYJ89013.1"/>
    <property type="molecule type" value="Genomic_DNA"/>
</dbReference>
<evidence type="ECO:0000313" key="6">
    <source>
        <dbReference type="EMBL" id="WYJ89013.1"/>
    </source>
</evidence>
<evidence type="ECO:0000256" key="2">
    <source>
        <dbReference type="ARBA" id="ARBA00023125"/>
    </source>
</evidence>
<reference evidence="5" key="1">
    <citation type="submission" date="2017-05" db="EMBL/GenBank/DDBJ databases">
        <title>The Genome Sequence of Enterococcus sp. 9E7_DIV0242.</title>
        <authorList>
            <consortium name="The Broad Institute Genomics Platform"/>
            <consortium name="The Broad Institute Genomic Center for Infectious Diseases"/>
            <person name="Earl A."/>
            <person name="Manson A."/>
            <person name="Schwartman J."/>
            <person name="Gilmore M."/>
            <person name="Abouelleil A."/>
            <person name="Cao P."/>
            <person name="Chapman S."/>
            <person name="Cusick C."/>
            <person name="Shea T."/>
            <person name="Young S."/>
            <person name="Neafsey D."/>
            <person name="Nusbaum C."/>
            <person name="Birren B."/>
        </authorList>
    </citation>
    <scope>NUCLEOTIDE SEQUENCE [LARGE SCALE GENOMIC DNA]</scope>
    <source>
        <strain evidence="5">9E7_DIV0242</strain>
    </source>
</reference>
<dbReference type="InterPro" id="IPR018060">
    <property type="entry name" value="HTH_AraC"/>
</dbReference>
<dbReference type="SUPFAM" id="SSF51215">
    <property type="entry name" value="Regulatory protein AraC"/>
    <property type="match status" value="1"/>
</dbReference>
<dbReference type="InterPro" id="IPR037923">
    <property type="entry name" value="HTH-like"/>
</dbReference>
<evidence type="ECO:0000256" key="1">
    <source>
        <dbReference type="ARBA" id="ARBA00023015"/>
    </source>
</evidence>
<evidence type="ECO:0000259" key="4">
    <source>
        <dbReference type="PROSITE" id="PS01124"/>
    </source>
</evidence>
<accession>A0A242KD03</accession>
<evidence type="ECO:0000313" key="5">
    <source>
        <dbReference type="EMBL" id="OTP18949.1"/>
    </source>
</evidence>
<gene>
    <name evidence="6" type="ORF">A5888_000732</name>
    <name evidence="5" type="ORF">A5888_000763</name>
</gene>
<dbReference type="GO" id="GO:0043565">
    <property type="term" value="F:sequence-specific DNA binding"/>
    <property type="evidence" value="ECO:0007669"/>
    <property type="project" value="InterPro"/>
</dbReference>
<keyword evidence="2" id="KW-0238">DNA-binding</keyword>